<dbReference type="CDD" id="cd07043">
    <property type="entry name" value="STAS_anti-anti-sigma_factors"/>
    <property type="match status" value="1"/>
</dbReference>
<accession>A0A5P2CBK7</accession>
<evidence type="ECO:0000313" key="3">
    <source>
        <dbReference type="Proteomes" id="UP000322927"/>
    </source>
</evidence>
<dbReference type="AlphaFoldDB" id="A0A5P2CBK7"/>
<reference evidence="2 3" key="1">
    <citation type="submission" date="2018-05" db="EMBL/GenBank/DDBJ databases">
        <title>Streptomyces venezuelae.</title>
        <authorList>
            <person name="Kim W."/>
            <person name="Lee N."/>
            <person name="Cho B.-K."/>
        </authorList>
    </citation>
    <scope>NUCLEOTIDE SEQUENCE [LARGE SCALE GENOMIC DNA]</scope>
    <source>
        <strain evidence="2 3">ATCC 14584</strain>
    </source>
</reference>
<dbReference type="InterPro" id="IPR036513">
    <property type="entry name" value="STAS_dom_sf"/>
</dbReference>
<sequence>MSGASRCLSPSDAAFLRLELSGELDVTNIAKLCDITVLAIEKDHRRLLLDLAAITTCDNGSPYTLLGISHAAGRAGGSLTVTAASEPVRDALHRTGADSLLAAPPF</sequence>
<name>A0A5P2CBK7_STRVZ</name>
<gene>
    <name evidence="2" type="ORF">DEJ48_35980</name>
</gene>
<dbReference type="Proteomes" id="UP000322927">
    <property type="component" value="Chromosome"/>
</dbReference>
<feature type="domain" description="STAS" evidence="1">
    <location>
        <begin position="18"/>
        <end position="106"/>
    </location>
</feature>
<proteinExistence type="predicted"/>
<dbReference type="InterPro" id="IPR002645">
    <property type="entry name" value="STAS_dom"/>
</dbReference>
<evidence type="ECO:0000313" key="2">
    <source>
        <dbReference type="EMBL" id="QES38099.1"/>
    </source>
</evidence>
<dbReference type="OrthoDB" id="4333992at2"/>
<protein>
    <recommendedName>
        <fullName evidence="1">STAS domain-containing protein</fullName>
    </recommendedName>
</protein>
<dbReference type="SUPFAM" id="SSF52091">
    <property type="entry name" value="SpoIIaa-like"/>
    <property type="match status" value="1"/>
</dbReference>
<dbReference type="InterPro" id="IPR058548">
    <property type="entry name" value="MlaB-like_STAS"/>
</dbReference>
<dbReference type="Gene3D" id="3.30.750.24">
    <property type="entry name" value="STAS domain"/>
    <property type="match status" value="1"/>
</dbReference>
<dbReference type="Pfam" id="PF13466">
    <property type="entry name" value="STAS_2"/>
    <property type="match status" value="1"/>
</dbReference>
<organism evidence="2 3">
    <name type="scientific">Streptomyces venezuelae</name>
    <dbReference type="NCBI Taxonomy" id="54571"/>
    <lineage>
        <taxon>Bacteria</taxon>
        <taxon>Bacillati</taxon>
        <taxon>Actinomycetota</taxon>
        <taxon>Actinomycetes</taxon>
        <taxon>Kitasatosporales</taxon>
        <taxon>Streptomycetaceae</taxon>
        <taxon>Streptomyces</taxon>
    </lineage>
</organism>
<dbReference type="RefSeq" id="WP_150220295.1">
    <property type="nucleotide sequence ID" value="NZ_CP029192.1"/>
</dbReference>
<evidence type="ECO:0000259" key="1">
    <source>
        <dbReference type="PROSITE" id="PS50801"/>
    </source>
</evidence>
<dbReference type="PROSITE" id="PS50801">
    <property type="entry name" value="STAS"/>
    <property type="match status" value="1"/>
</dbReference>
<dbReference type="EMBL" id="CP029192">
    <property type="protein sequence ID" value="QES38099.1"/>
    <property type="molecule type" value="Genomic_DNA"/>
</dbReference>